<organism evidence="1 2">
    <name type="scientific">Tetrabaena socialis</name>
    <dbReference type="NCBI Taxonomy" id="47790"/>
    <lineage>
        <taxon>Eukaryota</taxon>
        <taxon>Viridiplantae</taxon>
        <taxon>Chlorophyta</taxon>
        <taxon>core chlorophytes</taxon>
        <taxon>Chlorophyceae</taxon>
        <taxon>CS clade</taxon>
        <taxon>Chlamydomonadales</taxon>
        <taxon>Tetrabaenaceae</taxon>
        <taxon>Tetrabaena</taxon>
    </lineage>
</organism>
<protein>
    <submittedName>
        <fullName evidence="1">Uncharacterized protein</fullName>
    </submittedName>
</protein>
<accession>A0A2J8A885</accession>
<evidence type="ECO:0000313" key="2">
    <source>
        <dbReference type="Proteomes" id="UP000236333"/>
    </source>
</evidence>
<dbReference type="EMBL" id="PGGS01000117">
    <property type="protein sequence ID" value="PNH08737.1"/>
    <property type="molecule type" value="Genomic_DNA"/>
</dbReference>
<comment type="caution">
    <text evidence="1">The sequence shown here is derived from an EMBL/GenBank/DDBJ whole genome shotgun (WGS) entry which is preliminary data.</text>
</comment>
<sequence>ATSIRDALKSLFSEPRLPDNPYYYLAATLNAQVDQSQLWKTPPPEILSAFDVEGGLEPIYGDLQLCKLYNFGWCYGLPHVLRVITKEGAAILHEVLINGLPECLYNALPLPTVIDDAYSVQALCSVQGSSALWRPQLIEFPELEIRCDVVVRGDKLDEALRLFVDLVMTDVEELNAVPVYFVDGIRIMDGPASVTETDKELFDKWYPLDGVLDQAQQFEKTAARLVLGGKVLQLHAVLLVDAPSDPKDLTIRKLRYEIARKTYFFHYHGDLEARPSAASPMSHYGCNPYDALFSGYFLDLSTARQYSTMYATTDKEPYHKANLTKQ</sequence>
<feature type="non-terminal residue" evidence="1">
    <location>
        <position position="326"/>
    </location>
</feature>
<dbReference type="AlphaFoldDB" id="A0A2J8A885"/>
<reference evidence="1 2" key="1">
    <citation type="journal article" date="2017" name="Mol. Biol. Evol.">
        <title>The 4-celled Tetrabaena socialis nuclear genome reveals the essential components for genetic control of cell number at the origin of multicellularity in the volvocine lineage.</title>
        <authorList>
            <person name="Featherston J."/>
            <person name="Arakaki Y."/>
            <person name="Hanschen E.R."/>
            <person name="Ferris P.J."/>
            <person name="Michod R.E."/>
            <person name="Olson B.J.S.C."/>
            <person name="Nozaki H."/>
            <person name="Durand P.M."/>
        </authorList>
    </citation>
    <scope>NUCLEOTIDE SEQUENCE [LARGE SCALE GENOMIC DNA]</scope>
    <source>
        <strain evidence="1 2">NIES-571</strain>
    </source>
</reference>
<keyword evidence="2" id="KW-1185">Reference proteome</keyword>
<feature type="non-terminal residue" evidence="1">
    <location>
        <position position="1"/>
    </location>
</feature>
<gene>
    <name evidence="1" type="ORF">TSOC_004688</name>
</gene>
<dbReference type="OrthoDB" id="542946at2759"/>
<dbReference type="Proteomes" id="UP000236333">
    <property type="component" value="Unassembled WGS sequence"/>
</dbReference>
<proteinExistence type="predicted"/>
<name>A0A2J8A885_9CHLO</name>
<evidence type="ECO:0000313" key="1">
    <source>
        <dbReference type="EMBL" id="PNH08737.1"/>
    </source>
</evidence>